<evidence type="ECO:0000313" key="2">
    <source>
        <dbReference type="Proteomes" id="UP001470230"/>
    </source>
</evidence>
<sequence length="411" mass="49787">MNCQQFLDKMQSIQNYLLDFIDINSNVEENFQNLVLLFEKQKIKDNPSELKLLFYLITSISKNHYHGPNFFSKIEQILFYFKEELAKYFSNSEVFNIFKSNKRILLFLIEKSILKIDEYVFKVITSEKYVENKYPNYFMPEIKPFINEQFISKQKNESIFDQNDFSFEKYNIDPNEKNWFDEIQGELPENFYEKRQKGENDDYICELIRNDLVKEFIVYVSKNNIPLDSAIKSSIFETNSFFIKQQKNKRFLDWRCKRKMASLIEYAAFFGSMQIIRYLQMNNVKLTSALWDYSIYSNNPELIHFLEDNHIIPYKNSYKLILNESIKCHHNEISKYFYDNLLNDEDKKEFNDSLLPFKYYNFHFIQNEKIDESSLYLLIKHDYLPFVQSIYHNKKIEINKKVTILNYNILI</sequence>
<reference evidence="1 2" key="1">
    <citation type="submission" date="2024-04" db="EMBL/GenBank/DDBJ databases">
        <title>Tritrichomonas musculus Genome.</title>
        <authorList>
            <person name="Alves-Ferreira E."/>
            <person name="Grigg M."/>
            <person name="Lorenzi H."/>
            <person name="Galac M."/>
        </authorList>
    </citation>
    <scope>NUCLEOTIDE SEQUENCE [LARGE SCALE GENOMIC DNA]</scope>
    <source>
        <strain evidence="1 2">EAF2021</strain>
    </source>
</reference>
<accession>A0ABR2JKQ7</accession>
<dbReference type="EMBL" id="JAPFFF010000011">
    <property type="protein sequence ID" value="KAK8878409.1"/>
    <property type="molecule type" value="Genomic_DNA"/>
</dbReference>
<gene>
    <name evidence="1" type="ORF">M9Y10_005181</name>
</gene>
<dbReference type="Proteomes" id="UP001470230">
    <property type="component" value="Unassembled WGS sequence"/>
</dbReference>
<keyword evidence="2" id="KW-1185">Reference proteome</keyword>
<proteinExistence type="predicted"/>
<evidence type="ECO:0008006" key="3">
    <source>
        <dbReference type="Google" id="ProtNLM"/>
    </source>
</evidence>
<comment type="caution">
    <text evidence="1">The sequence shown here is derived from an EMBL/GenBank/DDBJ whole genome shotgun (WGS) entry which is preliminary data.</text>
</comment>
<name>A0ABR2JKQ7_9EUKA</name>
<protein>
    <recommendedName>
        <fullName evidence="3">DUF3447 domain-containing protein</fullName>
    </recommendedName>
</protein>
<organism evidence="1 2">
    <name type="scientific">Tritrichomonas musculus</name>
    <dbReference type="NCBI Taxonomy" id="1915356"/>
    <lineage>
        <taxon>Eukaryota</taxon>
        <taxon>Metamonada</taxon>
        <taxon>Parabasalia</taxon>
        <taxon>Tritrichomonadida</taxon>
        <taxon>Tritrichomonadidae</taxon>
        <taxon>Tritrichomonas</taxon>
    </lineage>
</organism>
<evidence type="ECO:0000313" key="1">
    <source>
        <dbReference type="EMBL" id="KAK8878409.1"/>
    </source>
</evidence>